<dbReference type="GO" id="GO:0045292">
    <property type="term" value="P:mRNA cis splicing, via spliceosome"/>
    <property type="evidence" value="ECO:0007669"/>
    <property type="project" value="InterPro"/>
</dbReference>
<dbReference type="PANTHER" id="PTHR15316:SF1">
    <property type="entry name" value="SPLICING FACTOR 3A SUBUNIT 1"/>
    <property type="match status" value="1"/>
</dbReference>
<evidence type="ECO:0000256" key="1">
    <source>
        <dbReference type="ARBA" id="ARBA00004123"/>
    </source>
</evidence>
<dbReference type="GO" id="GO:0071004">
    <property type="term" value="C:U2-type prespliceosome"/>
    <property type="evidence" value="ECO:0007669"/>
    <property type="project" value="TreeGrafter"/>
</dbReference>
<evidence type="ECO:0000256" key="7">
    <source>
        <dbReference type="SAM" id="Coils"/>
    </source>
</evidence>
<dbReference type="FunFam" id="1.10.10.790:FF:000002">
    <property type="entry name" value="Splicing factor 3A subunit 1"/>
    <property type="match status" value="1"/>
</dbReference>
<comment type="caution">
    <text evidence="10">The sequence shown here is derived from an EMBL/GenBank/DDBJ whole genome shotgun (WGS) entry which is preliminary data.</text>
</comment>
<name>A0A066W010_TILAU</name>
<feature type="region of interest" description="Disordered" evidence="8">
    <location>
        <begin position="560"/>
        <end position="593"/>
    </location>
</feature>
<feature type="coiled-coil region" evidence="7">
    <location>
        <begin position="270"/>
        <end position="297"/>
    </location>
</feature>
<dbReference type="OrthoDB" id="447637at2759"/>
<dbReference type="Gene3D" id="3.10.20.90">
    <property type="entry name" value="Phosphatidylinositol 3-kinase Catalytic Subunit, Chain A, domain 1"/>
    <property type="match status" value="1"/>
</dbReference>
<feature type="compositionally biased region" description="Acidic residues" evidence="8">
    <location>
        <begin position="355"/>
        <end position="367"/>
    </location>
</feature>
<dbReference type="Proteomes" id="UP000027361">
    <property type="component" value="Unassembled WGS sequence"/>
</dbReference>
<evidence type="ECO:0000256" key="2">
    <source>
        <dbReference type="ARBA" id="ARBA00022664"/>
    </source>
</evidence>
<dbReference type="InterPro" id="IPR022030">
    <property type="entry name" value="SF3A1_dom"/>
</dbReference>
<dbReference type="GO" id="GO:0071013">
    <property type="term" value="C:catalytic step 2 spliceosome"/>
    <property type="evidence" value="ECO:0007669"/>
    <property type="project" value="TreeGrafter"/>
</dbReference>
<evidence type="ECO:0000256" key="5">
    <source>
        <dbReference type="ARBA" id="ARBA00023187"/>
    </source>
</evidence>
<dbReference type="SMART" id="SM00648">
    <property type="entry name" value="SWAP"/>
    <property type="match status" value="2"/>
</dbReference>
<dbReference type="Pfam" id="PF12230">
    <property type="entry name" value="PRP21_like_P"/>
    <property type="match status" value="1"/>
</dbReference>
<dbReference type="GO" id="GO:0000381">
    <property type="term" value="P:regulation of alternative mRNA splicing, via spliceosome"/>
    <property type="evidence" value="ECO:0007669"/>
    <property type="project" value="TreeGrafter"/>
</dbReference>
<dbReference type="Pfam" id="PF01805">
    <property type="entry name" value="Surp"/>
    <property type="match status" value="2"/>
</dbReference>
<dbReference type="AlphaFoldDB" id="A0A066W010"/>
<dbReference type="SUPFAM" id="SSF109905">
    <property type="entry name" value="Surp module (SWAP domain)"/>
    <property type="match status" value="2"/>
</dbReference>
<dbReference type="OMA" id="HAYYRHR"/>
<dbReference type="HOGENOM" id="CLU_013259_1_0_1"/>
<dbReference type="GO" id="GO:0003723">
    <property type="term" value="F:RNA binding"/>
    <property type="evidence" value="ECO:0007669"/>
    <property type="project" value="InterPro"/>
</dbReference>
<dbReference type="CDD" id="cd01800">
    <property type="entry name" value="Ubl_SF3a120"/>
    <property type="match status" value="1"/>
</dbReference>
<protein>
    <recommendedName>
        <fullName evidence="9">SURP motif domain-containing protein</fullName>
    </recommendedName>
</protein>
<dbReference type="FunFam" id="1.10.10.790:FF:000001">
    <property type="entry name" value="Splicing factor 3a, subunit 1"/>
    <property type="match status" value="1"/>
</dbReference>
<evidence type="ECO:0000313" key="11">
    <source>
        <dbReference type="Proteomes" id="UP000027361"/>
    </source>
</evidence>
<dbReference type="FunCoup" id="A0A066W010">
    <property type="interactions" value="654"/>
</dbReference>
<evidence type="ECO:0000256" key="6">
    <source>
        <dbReference type="ARBA" id="ARBA00023242"/>
    </source>
</evidence>
<dbReference type="STRING" id="1037660.A0A066W010"/>
<feature type="domain" description="SURP motif" evidence="9">
    <location>
        <begin position="59"/>
        <end position="100"/>
    </location>
</feature>
<proteinExistence type="predicted"/>
<dbReference type="InterPro" id="IPR045146">
    <property type="entry name" value="SF3A1"/>
</dbReference>
<dbReference type="InterPro" id="IPR000061">
    <property type="entry name" value="Surp"/>
</dbReference>
<dbReference type="GO" id="GO:0005686">
    <property type="term" value="C:U2 snRNP"/>
    <property type="evidence" value="ECO:0007669"/>
    <property type="project" value="TreeGrafter"/>
</dbReference>
<dbReference type="RefSeq" id="XP_013242683.1">
    <property type="nucleotide sequence ID" value="XM_013387229.1"/>
</dbReference>
<evidence type="ECO:0000256" key="8">
    <source>
        <dbReference type="SAM" id="MobiDB-lite"/>
    </source>
</evidence>
<feature type="domain" description="SURP motif" evidence="9">
    <location>
        <begin position="173"/>
        <end position="215"/>
    </location>
</feature>
<gene>
    <name evidence="10" type="ORF">K437DRAFT_248024</name>
</gene>
<evidence type="ECO:0000313" key="10">
    <source>
        <dbReference type="EMBL" id="KDN44145.1"/>
    </source>
</evidence>
<feature type="region of interest" description="Disordered" evidence="8">
    <location>
        <begin position="1"/>
        <end position="20"/>
    </location>
</feature>
<keyword evidence="3" id="KW-0747">Spliceosome</keyword>
<reference evidence="10 11" key="1">
    <citation type="submission" date="2014-05" db="EMBL/GenBank/DDBJ databases">
        <title>Draft genome sequence of a rare smut relative, Tilletiaria anomala UBC 951.</title>
        <authorList>
            <consortium name="DOE Joint Genome Institute"/>
            <person name="Toome M."/>
            <person name="Kuo A."/>
            <person name="Henrissat B."/>
            <person name="Lipzen A."/>
            <person name="Tritt A."/>
            <person name="Yoshinaga Y."/>
            <person name="Zane M."/>
            <person name="Barry K."/>
            <person name="Grigoriev I.V."/>
            <person name="Spatafora J.W."/>
            <person name="Aimea M.C."/>
        </authorList>
    </citation>
    <scope>NUCLEOTIDE SEQUENCE [LARGE SCALE GENOMIC DNA]</scope>
    <source>
        <strain evidence="10 11">UBC 951</strain>
    </source>
</reference>
<keyword evidence="2" id="KW-0507">mRNA processing</keyword>
<dbReference type="GeneID" id="25263280"/>
<dbReference type="InterPro" id="IPR035967">
    <property type="entry name" value="SWAP/Surp_sf"/>
</dbReference>
<keyword evidence="5" id="KW-0508">mRNA splicing</keyword>
<sequence length="701" mass="77114">MAPGLNLPPPTAGAPKGKQATVDDVEDHNIIVASTTDANSVPRFSSGNVILPPPDIRNIIAKTAEYIARLGKQFEERMRSEDKGGKLAFLDPQDPFHAYYQQTLEGFASAKDGLVDRLSEEAPNQQPGAVGDPAKGQVPVTDGAAQVEPFALEPERFLFSAELPSTTAVDLDVLKLTALFTATRGRSFASDILVKEGKSFQFEFLRPSHSLFPFFNRLVEQYRLVLDAPEEIRQKLPMDVGEPSGAQLDSRIGAGKGGLRTQLLAQVQVRAAWEQKVRDSKRRKENEEEALRAAFDEIDWQDFVIVQTVELTENDMHIDLPLPMSIRDVENMTLAQKKLASMIVETDQQPGTADDAMEMESGDEEGSDDRKAEDFIQVVKSTRAGDIKVRKNYQPKVLGQRQTAATASVGFTSCPVCGQQVPLNEMDEHVRIELLNPQFRDQRRDLEARQAQHKALQSGADPVNALRQYAGARTDIFGAEVDEQARAKREEEEQRLRRERERLAYDGHLASRTTVKDRAQKASMSDEAVRAREQAQRQAAQVPVIGPQISAPIETLEADASLKRSAEEPPADEPAAQRVAVDGKAPSHAGLPGTDSAIRLGQLIPESDWLSLHPESISLSLQLPDTKSVAMACDGRLISLQPMPPSTQISVLRDLVHSEILQSAIGASRIKFKISGKATTLKQSFAHWNLKDGSVVDLTIK</sequence>
<accession>A0A066W010</accession>
<keyword evidence="11" id="KW-1185">Reference proteome</keyword>
<evidence type="ECO:0000256" key="3">
    <source>
        <dbReference type="ARBA" id="ARBA00022728"/>
    </source>
</evidence>
<dbReference type="PANTHER" id="PTHR15316">
    <property type="entry name" value="SPLICEOSOME ASSOCIATED PROTEIN 114/SWAP SPLICING FACTOR-RELATED"/>
    <property type="match status" value="1"/>
</dbReference>
<dbReference type="InParanoid" id="A0A066W010"/>
<keyword evidence="7" id="KW-0175">Coiled coil</keyword>
<dbReference type="Gene3D" id="1.10.10.790">
    <property type="entry name" value="Surp module"/>
    <property type="match status" value="2"/>
</dbReference>
<dbReference type="EMBL" id="JMSN01000054">
    <property type="protein sequence ID" value="KDN44145.1"/>
    <property type="molecule type" value="Genomic_DNA"/>
</dbReference>
<feature type="region of interest" description="Disordered" evidence="8">
    <location>
        <begin position="507"/>
        <end position="542"/>
    </location>
</feature>
<dbReference type="InterPro" id="IPR035563">
    <property type="entry name" value="SF3As1_ubi"/>
</dbReference>
<keyword evidence="6" id="KW-0539">Nucleus</keyword>
<comment type="subcellular location">
    <subcellularLocation>
        <location evidence="1">Nucleus</location>
    </subcellularLocation>
</comment>
<evidence type="ECO:0000259" key="9">
    <source>
        <dbReference type="PROSITE" id="PS50128"/>
    </source>
</evidence>
<keyword evidence="4" id="KW-0677">Repeat</keyword>
<feature type="region of interest" description="Disordered" evidence="8">
    <location>
        <begin position="347"/>
        <end position="371"/>
    </location>
</feature>
<dbReference type="PROSITE" id="PS50128">
    <property type="entry name" value="SURP"/>
    <property type="match status" value="2"/>
</dbReference>
<evidence type="ECO:0000256" key="4">
    <source>
        <dbReference type="ARBA" id="ARBA00022737"/>
    </source>
</evidence>
<organism evidence="10 11">
    <name type="scientific">Tilletiaria anomala (strain ATCC 24038 / CBS 436.72 / UBC 951)</name>
    <dbReference type="NCBI Taxonomy" id="1037660"/>
    <lineage>
        <taxon>Eukaryota</taxon>
        <taxon>Fungi</taxon>
        <taxon>Dikarya</taxon>
        <taxon>Basidiomycota</taxon>
        <taxon>Ustilaginomycotina</taxon>
        <taxon>Exobasidiomycetes</taxon>
        <taxon>Georgefischeriales</taxon>
        <taxon>Tilletiariaceae</taxon>
        <taxon>Tilletiaria</taxon>
    </lineage>
</organism>
<feature type="compositionally biased region" description="Pro residues" evidence="8">
    <location>
        <begin position="1"/>
        <end position="12"/>
    </location>
</feature>